<feature type="compositionally biased region" description="Basic and acidic residues" evidence="1">
    <location>
        <begin position="114"/>
        <end position="136"/>
    </location>
</feature>
<dbReference type="PaxDb" id="1198114-AciX9_0867"/>
<dbReference type="EMBL" id="CP002480">
    <property type="protein sequence ID" value="ADW67935.1"/>
    <property type="molecule type" value="Genomic_DNA"/>
</dbReference>
<reference evidence="3" key="1">
    <citation type="submission" date="2011-01" db="EMBL/GenBank/DDBJ databases">
        <title>Complete sequence of chromosome of Acidobacterium sp. MP5ACTX9.</title>
        <authorList>
            <consortium name="US DOE Joint Genome Institute"/>
            <person name="Lucas S."/>
            <person name="Copeland A."/>
            <person name="Lapidus A."/>
            <person name="Cheng J.-F."/>
            <person name="Goodwin L."/>
            <person name="Pitluck S."/>
            <person name="Teshima H."/>
            <person name="Detter J.C."/>
            <person name="Han C."/>
            <person name="Tapia R."/>
            <person name="Land M."/>
            <person name="Hauser L."/>
            <person name="Kyrpides N."/>
            <person name="Ivanova N."/>
            <person name="Ovchinnikova G."/>
            <person name="Pagani I."/>
            <person name="Rawat S.R."/>
            <person name="Mannisto M."/>
            <person name="Haggblom M.M."/>
            <person name="Woyke T."/>
        </authorList>
    </citation>
    <scope>NUCLEOTIDE SEQUENCE [LARGE SCALE GENOMIC DNA]</scope>
    <source>
        <strain evidence="3">MP5ACTX9</strain>
    </source>
</reference>
<feature type="compositionally biased region" description="Basic and acidic residues" evidence="1">
    <location>
        <begin position="167"/>
        <end position="185"/>
    </location>
</feature>
<organism evidence="3">
    <name type="scientific">Granulicella tundricola (strain ATCC BAA-1859 / DSM 23138 / MP5ACTX9)</name>
    <dbReference type="NCBI Taxonomy" id="1198114"/>
    <lineage>
        <taxon>Bacteria</taxon>
        <taxon>Pseudomonadati</taxon>
        <taxon>Acidobacteriota</taxon>
        <taxon>Terriglobia</taxon>
        <taxon>Terriglobales</taxon>
        <taxon>Acidobacteriaceae</taxon>
        <taxon>Granulicella</taxon>
    </lineage>
</organism>
<proteinExistence type="predicted"/>
<dbReference type="Proteomes" id="UP000000343">
    <property type="component" value="Chromosome"/>
</dbReference>
<evidence type="ECO:0000256" key="1">
    <source>
        <dbReference type="SAM" id="MobiDB-lite"/>
    </source>
</evidence>
<dbReference type="KEGG" id="acm:AciX9_0867"/>
<gene>
    <name evidence="2" type="ordered locus">AciX9_0867</name>
</gene>
<dbReference type="HOGENOM" id="CLU_911426_0_0_0"/>
<name>E8X169_GRATM</name>
<sequence>MTTQTQAVEAPARFQCRHIHTDGRRCGSPTLRHEHFCYYHHTTRKPIPRADLAARYADQNRNAPFDLPLPEDRASIQLAIGEILRRIAANQLDNRRAGLLLYGLQIAATNLPPQRREAEEPQKSRQQVEEITEHETLGTLAPQSEFTAPKGEKTLEQILTEQWAKDKEEAAEKARLHPPAPERPDYIWSDEEEGLVLKAVAEPGLHEATSPKPAPTKSALIAFIPSYPRNLSSGTSTPYKKLRTLLRTTSATRPKTTCVAISLDLSRVVCSAGSAESPIAGSTPSCVRAISVIPKFAPCRAVAAG</sequence>
<keyword evidence="3" id="KW-1185">Reference proteome</keyword>
<evidence type="ECO:0000313" key="2">
    <source>
        <dbReference type="EMBL" id="ADW67935.1"/>
    </source>
</evidence>
<accession>E8X169</accession>
<feature type="region of interest" description="Disordered" evidence="1">
    <location>
        <begin position="112"/>
        <end position="150"/>
    </location>
</feature>
<evidence type="ECO:0000313" key="3">
    <source>
        <dbReference type="Proteomes" id="UP000000343"/>
    </source>
</evidence>
<dbReference type="eggNOG" id="ENOG5033ZMV">
    <property type="taxonomic scope" value="Bacteria"/>
</dbReference>
<protein>
    <submittedName>
        <fullName evidence="2">Uncharacterized protein</fullName>
    </submittedName>
</protein>
<feature type="region of interest" description="Disordered" evidence="1">
    <location>
        <begin position="167"/>
        <end position="186"/>
    </location>
</feature>
<dbReference type="AlphaFoldDB" id="E8X169"/>